<evidence type="ECO:0000259" key="9">
    <source>
        <dbReference type="Pfam" id="PF12704"/>
    </source>
</evidence>
<feature type="domain" description="MacB-like periplasmic core" evidence="9">
    <location>
        <begin position="21"/>
        <end position="249"/>
    </location>
</feature>
<feature type="transmembrane region" description="Helical" evidence="7">
    <location>
        <begin position="335"/>
        <end position="362"/>
    </location>
</feature>
<dbReference type="InterPro" id="IPR003838">
    <property type="entry name" value="ABC3_permease_C"/>
</dbReference>
<dbReference type="Proteomes" id="UP000605848">
    <property type="component" value="Unassembled WGS sequence"/>
</dbReference>
<organism evidence="10 11">
    <name type="scientific">Microvirga aerilata</name>
    <dbReference type="NCBI Taxonomy" id="670292"/>
    <lineage>
        <taxon>Bacteria</taxon>
        <taxon>Pseudomonadati</taxon>
        <taxon>Pseudomonadota</taxon>
        <taxon>Alphaproteobacteria</taxon>
        <taxon>Hyphomicrobiales</taxon>
        <taxon>Methylobacteriaceae</taxon>
        <taxon>Microvirga</taxon>
    </lineage>
</organism>
<feature type="transmembrane region" description="Helical" evidence="7">
    <location>
        <begin position="21"/>
        <end position="45"/>
    </location>
</feature>
<comment type="similarity">
    <text evidence="6">Belongs to the ABC-4 integral membrane protein family.</text>
</comment>
<keyword evidence="5 7" id="KW-0472">Membrane</keyword>
<evidence type="ECO:0000256" key="7">
    <source>
        <dbReference type="SAM" id="Phobius"/>
    </source>
</evidence>
<evidence type="ECO:0000256" key="2">
    <source>
        <dbReference type="ARBA" id="ARBA00022475"/>
    </source>
</evidence>
<evidence type="ECO:0000313" key="11">
    <source>
        <dbReference type="Proteomes" id="UP000605848"/>
    </source>
</evidence>
<evidence type="ECO:0000256" key="5">
    <source>
        <dbReference type="ARBA" id="ARBA00023136"/>
    </source>
</evidence>
<accession>A0A936Z765</accession>
<dbReference type="GO" id="GO:0005886">
    <property type="term" value="C:plasma membrane"/>
    <property type="evidence" value="ECO:0007669"/>
    <property type="project" value="UniProtKB-SubCell"/>
</dbReference>
<proteinExistence type="inferred from homology"/>
<dbReference type="PANTHER" id="PTHR30572">
    <property type="entry name" value="MEMBRANE COMPONENT OF TRANSPORTER-RELATED"/>
    <property type="match status" value="1"/>
</dbReference>
<evidence type="ECO:0000256" key="4">
    <source>
        <dbReference type="ARBA" id="ARBA00022989"/>
    </source>
</evidence>
<dbReference type="Pfam" id="PF02687">
    <property type="entry name" value="FtsX"/>
    <property type="match status" value="1"/>
</dbReference>
<dbReference type="InterPro" id="IPR025857">
    <property type="entry name" value="MacB_PCD"/>
</dbReference>
<keyword evidence="4 7" id="KW-1133">Transmembrane helix</keyword>
<feature type="transmembrane region" description="Helical" evidence="7">
    <location>
        <begin position="286"/>
        <end position="311"/>
    </location>
</feature>
<evidence type="ECO:0000256" key="6">
    <source>
        <dbReference type="ARBA" id="ARBA00038076"/>
    </source>
</evidence>
<evidence type="ECO:0000256" key="1">
    <source>
        <dbReference type="ARBA" id="ARBA00004651"/>
    </source>
</evidence>
<keyword evidence="11" id="KW-1185">Reference proteome</keyword>
<comment type="subcellular location">
    <subcellularLocation>
        <location evidence="1">Cell membrane</location>
        <topology evidence="1">Multi-pass membrane protein</topology>
    </subcellularLocation>
</comment>
<feature type="domain" description="ABC3 transporter permease C-terminal" evidence="8">
    <location>
        <begin position="290"/>
        <end position="403"/>
    </location>
</feature>
<dbReference type="AlphaFoldDB" id="A0A936Z765"/>
<comment type="caution">
    <text evidence="10">The sequence shown here is derived from an EMBL/GenBank/DDBJ whole genome shotgun (WGS) entry which is preliminary data.</text>
</comment>
<evidence type="ECO:0000313" key="10">
    <source>
        <dbReference type="EMBL" id="MBL0403177.1"/>
    </source>
</evidence>
<sequence>MRLVEAIRSALSAIMANALRSLLTMLGIVIGVAAVIAMVAIGSGARNLVDSQIRSLGANLAIVTPGNVTQGGARLGAGAASSLTDEDAQAIRREVDGVVAAAPFVQGGAQVVAGGSNWGTRIYGVDLDWFSAREWDVADGRTFDPEEVRRGDIVIILGQTVARNLFGEADPLDQVVRVRNVPFRVIGVMAPKGQSAFGQDQDDVIFVPLDAGRRRVIGRNYAKDGSVGSIFVKFANEEDIEPGIESMTQLLRQRHRITGEQEDDFSIRNLTEIANTASASANTLSMLLAAVAAVSLLVGGIGIMNIMLVSVTERTREIGLRLAVGARPRDIRSQFLIEATTLSTIGGALGIGLGAGAAYLVAQLAGWPSLVSTNAILMAVGFSALVGIFFGFYPAQRAAKLDPIEALRRE</sequence>
<evidence type="ECO:0000256" key="3">
    <source>
        <dbReference type="ARBA" id="ARBA00022692"/>
    </source>
</evidence>
<reference evidence="10" key="1">
    <citation type="submission" date="2021-01" db="EMBL/GenBank/DDBJ databases">
        <title>Microvirga sp.</title>
        <authorList>
            <person name="Kim M.K."/>
        </authorList>
    </citation>
    <scope>NUCLEOTIDE SEQUENCE</scope>
    <source>
        <strain evidence="10">5420S-16</strain>
    </source>
</reference>
<feature type="transmembrane region" description="Helical" evidence="7">
    <location>
        <begin position="374"/>
        <end position="393"/>
    </location>
</feature>
<keyword evidence="3 7" id="KW-0812">Transmembrane</keyword>
<keyword evidence="2" id="KW-1003">Cell membrane</keyword>
<dbReference type="InterPro" id="IPR050250">
    <property type="entry name" value="Macrolide_Exporter_MacB"/>
</dbReference>
<dbReference type="Pfam" id="PF12704">
    <property type="entry name" value="MacB_PCD"/>
    <property type="match status" value="1"/>
</dbReference>
<evidence type="ECO:0000259" key="8">
    <source>
        <dbReference type="Pfam" id="PF02687"/>
    </source>
</evidence>
<gene>
    <name evidence="10" type="ORF">JKG68_04295</name>
</gene>
<protein>
    <submittedName>
        <fullName evidence="10">ABC transporter permease</fullName>
    </submittedName>
</protein>
<dbReference type="PANTHER" id="PTHR30572:SF4">
    <property type="entry name" value="ABC TRANSPORTER PERMEASE YTRF"/>
    <property type="match status" value="1"/>
</dbReference>
<dbReference type="GO" id="GO:0022857">
    <property type="term" value="F:transmembrane transporter activity"/>
    <property type="evidence" value="ECO:0007669"/>
    <property type="project" value="TreeGrafter"/>
</dbReference>
<dbReference type="EMBL" id="JAEQMY010000004">
    <property type="protein sequence ID" value="MBL0403177.1"/>
    <property type="molecule type" value="Genomic_DNA"/>
</dbReference>
<dbReference type="RefSeq" id="WP_202056161.1">
    <property type="nucleotide sequence ID" value="NZ_JAEQMY010000004.1"/>
</dbReference>
<name>A0A936Z765_9HYPH</name>